<keyword evidence="5" id="KW-0813">Transport</keyword>
<evidence type="ECO:0000256" key="2">
    <source>
        <dbReference type="ARBA" id="ARBA00022692"/>
    </source>
</evidence>
<dbReference type="AlphaFoldDB" id="A0A1Z1STF5"/>
<dbReference type="SUPFAM" id="SSF74653">
    <property type="entry name" value="TolA/TonB C-terminal domain"/>
    <property type="match status" value="1"/>
</dbReference>
<evidence type="ECO:0000313" key="10">
    <source>
        <dbReference type="EMBL" id="SPY97725.1"/>
    </source>
</evidence>
<organism evidence="9 13">
    <name type="scientific">Proteus mirabilis</name>
    <dbReference type="NCBI Taxonomy" id="584"/>
    <lineage>
        <taxon>Bacteria</taxon>
        <taxon>Pseudomonadati</taxon>
        <taxon>Pseudomonadota</taxon>
        <taxon>Gammaproteobacteria</taxon>
        <taxon>Enterobacterales</taxon>
        <taxon>Morganellaceae</taxon>
        <taxon>Proteus</taxon>
    </lineage>
</organism>
<protein>
    <recommendedName>
        <fullName evidence="5">Protein TonB</fullName>
    </recommendedName>
</protein>
<dbReference type="InterPro" id="IPR003538">
    <property type="entry name" value="TonB"/>
</dbReference>
<sequence>MKIKFILLGVFGGILLLSGFVAHAIKTIPLDMQKEATVVSVEKPKIVSRQFPYYPTGAKTANIEGDVEVRFDVDKNGNVQNIRISDDPIAAIFAPSVSLAMKHWRYESGKPAKDLKVVIQFRLENVKHNGFNQSH</sequence>
<evidence type="ECO:0000256" key="1">
    <source>
        <dbReference type="ARBA" id="ARBA00004167"/>
    </source>
</evidence>
<gene>
    <name evidence="10" type="primary">tonB_1</name>
    <name evidence="7" type="ORF">AM402_05700</name>
    <name evidence="10" type="ORF">NCTC10975_02833</name>
    <name evidence="8" type="ORF">PW210_002081</name>
    <name evidence="9" type="ORF">PW210_004271</name>
</gene>
<dbReference type="Gene3D" id="3.30.2420.10">
    <property type="entry name" value="TonB"/>
    <property type="match status" value="1"/>
</dbReference>
<evidence type="ECO:0000313" key="8">
    <source>
        <dbReference type="EMBL" id="EKW9776262.1"/>
    </source>
</evidence>
<evidence type="ECO:0000313" key="11">
    <source>
        <dbReference type="Proteomes" id="UP000195540"/>
    </source>
</evidence>
<dbReference type="GO" id="GO:0031992">
    <property type="term" value="F:energy transducer activity"/>
    <property type="evidence" value="ECO:0007669"/>
    <property type="project" value="InterPro"/>
</dbReference>
<dbReference type="GO" id="GO:0015891">
    <property type="term" value="P:siderophore transport"/>
    <property type="evidence" value="ECO:0007669"/>
    <property type="project" value="InterPro"/>
</dbReference>
<dbReference type="Proteomes" id="UP000195540">
    <property type="component" value="Chromosome"/>
</dbReference>
<dbReference type="GO" id="GO:0055085">
    <property type="term" value="P:transmembrane transport"/>
    <property type="evidence" value="ECO:0007669"/>
    <property type="project" value="InterPro"/>
</dbReference>
<evidence type="ECO:0000256" key="3">
    <source>
        <dbReference type="ARBA" id="ARBA00022989"/>
    </source>
</evidence>
<evidence type="ECO:0000256" key="5">
    <source>
        <dbReference type="RuleBase" id="RU362123"/>
    </source>
</evidence>
<evidence type="ECO:0000259" key="6">
    <source>
        <dbReference type="PROSITE" id="PS52015"/>
    </source>
</evidence>
<dbReference type="GO" id="GO:0005886">
    <property type="term" value="C:plasma membrane"/>
    <property type="evidence" value="ECO:0007669"/>
    <property type="project" value="UniProtKB-SubCell"/>
</dbReference>
<dbReference type="RefSeq" id="WP_004249439.1">
    <property type="nucleotide sequence ID" value="NZ_ABFDCH020000044.1"/>
</dbReference>
<dbReference type="Pfam" id="PF03544">
    <property type="entry name" value="TonB_C"/>
    <property type="match status" value="1"/>
</dbReference>
<reference evidence="7 11" key="1">
    <citation type="submission" date="2017-05" db="EMBL/GenBank/DDBJ databases">
        <title>Whole genome sequencing of Proteus mirabilis AR_0155.</title>
        <authorList>
            <person name="Conlan S."/>
            <person name="Thomas P.J."/>
            <person name="Mullikin J."/>
            <person name="Frank K.M."/>
            <person name="Segre J.A."/>
        </authorList>
    </citation>
    <scope>NUCLEOTIDE SEQUENCE [LARGE SCALE GENOMIC DNA]</scope>
    <source>
        <strain evidence="7 11">AR_0155</strain>
    </source>
</reference>
<accession>A0A1Z1STF5</accession>
<dbReference type="EMBL" id="CP021694">
    <property type="protein sequence ID" value="ARX33666.1"/>
    <property type="molecule type" value="Genomic_DNA"/>
</dbReference>
<evidence type="ECO:0000256" key="4">
    <source>
        <dbReference type="ARBA" id="ARBA00023136"/>
    </source>
</evidence>
<name>A0A1Z1STF5_PROMI</name>
<evidence type="ECO:0000313" key="9">
    <source>
        <dbReference type="EMBL" id="EKW9778369.1"/>
    </source>
</evidence>
<evidence type="ECO:0000313" key="7">
    <source>
        <dbReference type="EMBL" id="ARX33666.1"/>
    </source>
</evidence>
<dbReference type="InterPro" id="IPR037682">
    <property type="entry name" value="TonB_C"/>
</dbReference>
<dbReference type="Proteomes" id="UP001171165">
    <property type="component" value="Unassembled WGS sequence"/>
</dbReference>
<comment type="similarity">
    <text evidence="5">Belongs to the TonB family.</text>
</comment>
<keyword evidence="5" id="KW-1003">Cell membrane</keyword>
<evidence type="ECO:0000313" key="12">
    <source>
        <dbReference type="Proteomes" id="UP000251485"/>
    </source>
</evidence>
<dbReference type="GO" id="GO:0030288">
    <property type="term" value="C:outer membrane-bounded periplasmic space"/>
    <property type="evidence" value="ECO:0007669"/>
    <property type="project" value="InterPro"/>
</dbReference>
<dbReference type="EMBL" id="ABKSPD020000006">
    <property type="protein sequence ID" value="EKW9776262.1"/>
    <property type="molecule type" value="Genomic_DNA"/>
</dbReference>
<dbReference type="PROSITE" id="PS52015">
    <property type="entry name" value="TONB_CTD"/>
    <property type="match status" value="1"/>
</dbReference>
<keyword evidence="4" id="KW-0472">Membrane</keyword>
<dbReference type="GO" id="GO:0015031">
    <property type="term" value="P:protein transport"/>
    <property type="evidence" value="ECO:0007669"/>
    <property type="project" value="UniProtKB-UniRule"/>
</dbReference>
<feature type="domain" description="TonB C-terminal" evidence="6">
    <location>
        <begin position="39"/>
        <end position="130"/>
    </location>
</feature>
<keyword evidence="5" id="KW-0735">Signal-anchor</keyword>
<dbReference type="EMBL" id="UAUE01000023">
    <property type="protein sequence ID" value="SPY97725.1"/>
    <property type="molecule type" value="Genomic_DNA"/>
</dbReference>
<dbReference type="NCBIfam" id="TIGR01352">
    <property type="entry name" value="tonB_Cterm"/>
    <property type="match status" value="1"/>
</dbReference>
<comment type="function">
    <text evidence="5">Interacts with outer membrane receptor proteins that carry out high-affinity binding and energy dependent uptake into the periplasmic space of specific substrates. It could act to transduce energy from the cytoplasmic membrane to specific energy-requiring processes in the outer membrane, resulting in the release into the periplasm of ligands bound by these outer membrane proteins.</text>
</comment>
<dbReference type="PRINTS" id="PR01374">
    <property type="entry name" value="TONBPROTEIN"/>
</dbReference>
<keyword evidence="3" id="KW-1133">Transmembrane helix</keyword>
<comment type="subcellular location">
    <subcellularLocation>
        <location evidence="5">Cell inner membrane</location>
        <topology evidence="5">Single-pass membrane protein</topology>
        <orientation evidence="5">Periplasmic side</orientation>
    </subcellularLocation>
    <subcellularLocation>
        <location evidence="1">Membrane</location>
        <topology evidence="1">Single-pass membrane protein</topology>
    </subcellularLocation>
</comment>
<dbReference type="OrthoDB" id="1628901at2"/>
<reference evidence="9" key="3">
    <citation type="submission" date="2023-06" db="EMBL/GenBank/DDBJ databases">
        <authorList>
            <consortium name="Clinical and Environmental Microbiology Branch: Whole genome sequencing antimicrobial resistance pathogens in the healthcare setting"/>
        </authorList>
    </citation>
    <scope>NUCLEOTIDE SEQUENCE</scope>
    <source>
        <strain evidence="9">Microbial</strain>
    </source>
</reference>
<dbReference type="STRING" id="584.AOUC001_02775"/>
<dbReference type="Proteomes" id="UP000251485">
    <property type="component" value="Unassembled WGS sequence"/>
</dbReference>
<proteinExistence type="inferred from homology"/>
<dbReference type="EMBL" id="ABKSPD020000051">
    <property type="protein sequence ID" value="EKW9778369.1"/>
    <property type="molecule type" value="Genomic_DNA"/>
</dbReference>
<dbReference type="InterPro" id="IPR006260">
    <property type="entry name" value="TonB/TolA_C"/>
</dbReference>
<keyword evidence="5" id="KW-0997">Cell inner membrane</keyword>
<reference evidence="10 12" key="2">
    <citation type="submission" date="2018-06" db="EMBL/GenBank/DDBJ databases">
        <authorList>
            <consortium name="Pathogen Informatics"/>
            <person name="Doyle S."/>
        </authorList>
    </citation>
    <scope>NUCLEOTIDE SEQUENCE [LARGE SCALE GENOMIC DNA]</scope>
    <source>
        <strain evidence="10 12">NCTC10975</strain>
    </source>
</reference>
<dbReference type="GeneID" id="6800273"/>
<evidence type="ECO:0000313" key="13">
    <source>
        <dbReference type="Proteomes" id="UP001171165"/>
    </source>
</evidence>
<keyword evidence="2" id="KW-0812">Transmembrane</keyword>
<keyword evidence="5" id="KW-0653">Protein transport</keyword>